<sequence length="100" mass="11063">MAEADFAAFVFGPDDRVASRSENYEAPRDNVVLEIGMFLSHLGRDRTYMVMEHKGDLKIPTDLLGIAPITYVSAKDSKLEVTLGTVCTELAKRVRELGAM</sequence>
<evidence type="ECO:0000313" key="3">
    <source>
        <dbReference type="Proteomes" id="UP000075635"/>
    </source>
</evidence>
<protein>
    <recommendedName>
        <fullName evidence="1">CD-NTase-associated protein 12/Pycsar effector protein TIR domain-containing protein</fullName>
    </recommendedName>
</protein>
<accession>A0A150SAC7</accession>
<dbReference type="InterPro" id="IPR019302">
    <property type="entry name" value="CAP12/PCTIR_TIR_dom"/>
</dbReference>
<organism evidence="2 3">
    <name type="scientific">Sorangium cellulosum</name>
    <name type="common">Polyangium cellulosum</name>
    <dbReference type="NCBI Taxonomy" id="56"/>
    <lineage>
        <taxon>Bacteria</taxon>
        <taxon>Pseudomonadati</taxon>
        <taxon>Myxococcota</taxon>
        <taxon>Polyangia</taxon>
        <taxon>Polyangiales</taxon>
        <taxon>Polyangiaceae</taxon>
        <taxon>Sorangium</taxon>
    </lineage>
</organism>
<name>A0A150SAC7_SORCE</name>
<evidence type="ECO:0000313" key="2">
    <source>
        <dbReference type="EMBL" id="KYF89371.1"/>
    </source>
</evidence>
<reference evidence="2 3" key="1">
    <citation type="submission" date="2014-02" db="EMBL/GenBank/DDBJ databases">
        <title>The small core and large imbalanced accessory genome model reveals a collaborative survival strategy of Sorangium cellulosum strains in nature.</title>
        <authorList>
            <person name="Han K."/>
            <person name="Peng R."/>
            <person name="Blom J."/>
            <person name="Li Y.-Z."/>
        </authorList>
    </citation>
    <scope>NUCLEOTIDE SEQUENCE [LARGE SCALE GENOMIC DNA]</scope>
    <source>
        <strain evidence="2 3">So0011-07</strain>
    </source>
</reference>
<feature type="domain" description="CD-NTase-associated protein 12/Pycsar effector protein TIR" evidence="1">
    <location>
        <begin position="2"/>
        <end position="71"/>
    </location>
</feature>
<proteinExistence type="predicted"/>
<comment type="caution">
    <text evidence="2">The sequence shown here is derived from an EMBL/GenBank/DDBJ whole genome shotgun (WGS) entry which is preliminary data.</text>
</comment>
<gene>
    <name evidence="2" type="ORF">BE17_47685</name>
</gene>
<dbReference type="Proteomes" id="UP000075635">
    <property type="component" value="Unassembled WGS sequence"/>
</dbReference>
<dbReference type="EMBL" id="JEMB01001233">
    <property type="protein sequence ID" value="KYF89371.1"/>
    <property type="molecule type" value="Genomic_DNA"/>
</dbReference>
<evidence type="ECO:0000259" key="1">
    <source>
        <dbReference type="Pfam" id="PF10137"/>
    </source>
</evidence>
<dbReference type="AlphaFoldDB" id="A0A150SAC7"/>
<dbReference type="GO" id="GO:0050135">
    <property type="term" value="F:NADP+ nucleosidase activity"/>
    <property type="evidence" value="ECO:0007669"/>
    <property type="project" value="InterPro"/>
</dbReference>
<dbReference type="Pfam" id="PF10137">
    <property type="entry name" value="CAP12-PCTIR_TIR"/>
    <property type="match status" value="1"/>
</dbReference>